<dbReference type="OrthoDB" id="9812349at2"/>
<dbReference type="EMBL" id="JJOA01000012">
    <property type="protein sequence ID" value="KEA58885.1"/>
    <property type="molecule type" value="Genomic_DNA"/>
</dbReference>
<dbReference type="Pfam" id="PF05656">
    <property type="entry name" value="DUF805"/>
    <property type="match status" value="1"/>
</dbReference>
<sequence>MGFSEAVRTALNKYATFEGRARRAEYWYFTLLSVILSIAAQVIGAAGRDGGLITLLLLGVICLVSLALLVPGIAVSVRRLHDTGRSGWFLLIALIPVVGGILLLVWMCSRGTDGPNRFGADPIPAV</sequence>
<feature type="transmembrane region" description="Helical" evidence="1">
    <location>
        <begin position="26"/>
        <end position="46"/>
    </location>
</feature>
<evidence type="ECO:0000256" key="1">
    <source>
        <dbReference type="SAM" id="Phobius"/>
    </source>
</evidence>
<organism evidence="2">
    <name type="scientific">Burkholderia cenocepacia</name>
    <dbReference type="NCBI Taxonomy" id="95486"/>
    <lineage>
        <taxon>Bacteria</taxon>
        <taxon>Pseudomonadati</taxon>
        <taxon>Pseudomonadota</taxon>
        <taxon>Betaproteobacteria</taxon>
        <taxon>Burkholderiales</taxon>
        <taxon>Burkholderiaceae</taxon>
        <taxon>Burkholderia</taxon>
        <taxon>Burkholderia cepacia complex</taxon>
    </lineage>
</organism>
<dbReference type="PANTHER" id="PTHR34980">
    <property type="entry name" value="INNER MEMBRANE PROTEIN-RELATED-RELATED"/>
    <property type="match status" value="1"/>
</dbReference>
<feature type="transmembrane region" description="Helical" evidence="1">
    <location>
        <begin position="87"/>
        <end position="107"/>
    </location>
</feature>
<keyword evidence="1" id="KW-1133">Transmembrane helix</keyword>
<comment type="caution">
    <text evidence="2">The sequence shown here is derived from an EMBL/GenBank/DDBJ whole genome shotgun (WGS) entry which is preliminary data.</text>
</comment>
<dbReference type="InterPro" id="IPR008523">
    <property type="entry name" value="DUF805"/>
</dbReference>
<reference evidence="2" key="1">
    <citation type="submission" date="2014-04" db="EMBL/GenBank/DDBJ databases">
        <title>In planta biocontrol of soil-borne Fusarium wilt of banana through a plant endophytic bacterium, Burkholderia cenocepacia 869T2.</title>
        <authorList>
            <person name="Ho Y.-N."/>
            <person name="Chiang H.-M."/>
            <person name="Chao C.-P."/>
            <person name="Su C.-C."/>
            <person name="Hsu H.-F."/>
            <person name="Guo C.-T."/>
            <person name="Hsieh J.-L."/>
            <person name="Huang C.-C."/>
        </authorList>
    </citation>
    <scope>NUCLEOTIDE SEQUENCE [LARGE SCALE GENOMIC DNA]</scope>
    <source>
        <strain evidence="2">869T2</strain>
    </source>
</reference>
<dbReference type="AlphaFoldDB" id="A0A071ME58"/>
<feature type="transmembrane region" description="Helical" evidence="1">
    <location>
        <begin position="52"/>
        <end position="75"/>
    </location>
</feature>
<evidence type="ECO:0000313" key="2">
    <source>
        <dbReference type="EMBL" id="KEA58885.1"/>
    </source>
</evidence>
<name>A0A071ME58_9BURK</name>
<keyword evidence="1" id="KW-0472">Membrane</keyword>
<dbReference type="PANTHER" id="PTHR34980:SF2">
    <property type="entry name" value="INNER MEMBRANE PROTEIN YHAH-RELATED"/>
    <property type="match status" value="1"/>
</dbReference>
<dbReference type="GO" id="GO:0005886">
    <property type="term" value="C:plasma membrane"/>
    <property type="evidence" value="ECO:0007669"/>
    <property type="project" value="TreeGrafter"/>
</dbReference>
<gene>
    <name evidence="2" type="ORF">DT99_13860</name>
</gene>
<keyword evidence="1" id="KW-0812">Transmembrane</keyword>
<protein>
    <submittedName>
        <fullName evidence="2">Membrane protein</fullName>
    </submittedName>
</protein>
<proteinExistence type="predicted"/>
<accession>A0A071ME58</accession>